<gene>
    <name evidence="7" type="ORF">IAC73_03935</name>
</gene>
<sequence length="270" mass="30250">MKKQVEFLPRPGRIHYKACFLRYLRQTFTNPWTAVPLFLEAPFMLLIVFFVYEDGTYLEPWMHHTSACATGFLLALASGLMALLGSYREICKEREILTREVFGGLNLISYLGAKISVLTITGFVQTLILMLGSLIFIDYNFESAFADGLLVFIALFLTNCSMAAIGLLVSALLKKSESAILPVLVIIVMQVVFSGSVIEFDAPINYFTFITPVMYGTSVVGAAARVNSVVEIRDIFDYNIWASLAILLLFCVVCYVLTAVKLKYDYRTKD</sequence>
<keyword evidence="3 5" id="KW-1133">Transmembrane helix</keyword>
<keyword evidence="2 5" id="KW-0812">Transmembrane</keyword>
<name>A0A9D1SWS9_9FIRM</name>
<feature type="transmembrane region" description="Helical" evidence="5">
    <location>
        <begin position="204"/>
        <end position="226"/>
    </location>
</feature>
<evidence type="ECO:0000256" key="4">
    <source>
        <dbReference type="ARBA" id="ARBA00023136"/>
    </source>
</evidence>
<dbReference type="Proteomes" id="UP000886857">
    <property type="component" value="Unassembled WGS sequence"/>
</dbReference>
<evidence type="ECO:0000256" key="5">
    <source>
        <dbReference type="SAM" id="Phobius"/>
    </source>
</evidence>
<feature type="transmembrane region" description="Helical" evidence="5">
    <location>
        <begin position="115"/>
        <end position="137"/>
    </location>
</feature>
<accession>A0A9D1SWS9</accession>
<keyword evidence="4 5" id="KW-0472">Membrane</keyword>
<feature type="transmembrane region" description="Helical" evidence="5">
    <location>
        <begin position="149"/>
        <end position="173"/>
    </location>
</feature>
<evidence type="ECO:0000256" key="2">
    <source>
        <dbReference type="ARBA" id="ARBA00022692"/>
    </source>
</evidence>
<evidence type="ECO:0000313" key="8">
    <source>
        <dbReference type="Proteomes" id="UP000886857"/>
    </source>
</evidence>
<dbReference type="InterPro" id="IPR013525">
    <property type="entry name" value="ABC2_TM"/>
</dbReference>
<feature type="transmembrane region" description="Helical" evidence="5">
    <location>
        <begin position="64"/>
        <end position="84"/>
    </location>
</feature>
<reference evidence="7" key="1">
    <citation type="submission" date="2020-10" db="EMBL/GenBank/DDBJ databases">
        <authorList>
            <person name="Gilroy R."/>
        </authorList>
    </citation>
    <scope>NUCLEOTIDE SEQUENCE</scope>
    <source>
        <strain evidence="7">10406</strain>
    </source>
</reference>
<evidence type="ECO:0000313" key="7">
    <source>
        <dbReference type="EMBL" id="HIU98975.1"/>
    </source>
</evidence>
<proteinExistence type="predicted"/>
<protein>
    <submittedName>
        <fullName evidence="7">ABC transporter permease</fullName>
    </submittedName>
</protein>
<dbReference type="EMBL" id="DVOE01000059">
    <property type="protein sequence ID" value="HIU98975.1"/>
    <property type="molecule type" value="Genomic_DNA"/>
</dbReference>
<dbReference type="AlphaFoldDB" id="A0A9D1SWS9"/>
<organism evidence="7 8">
    <name type="scientific">Candidatus Limadaptatus stercoripullorum</name>
    <dbReference type="NCBI Taxonomy" id="2840846"/>
    <lineage>
        <taxon>Bacteria</taxon>
        <taxon>Bacillati</taxon>
        <taxon>Bacillota</taxon>
        <taxon>Clostridia</taxon>
        <taxon>Eubacteriales</taxon>
        <taxon>Candidatus Limadaptatus</taxon>
    </lineage>
</organism>
<dbReference type="GO" id="GO:0016020">
    <property type="term" value="C:membrane"/>
    <property type="evidence" value="ECO:0007669"/>
    <property type="project" value="UniProtKB-SubCell"/>
</dbReference>
<reference evidence="7" key="2">
    <citation type="journal article" date="2021" name="PeerJ">
        <title>Extensive microbial diversity within the chicken gut microbiome revealed by metagenomics and culture.</title>
        <authorList>
            <person name="Gilroy R."/>
            <person name="Ravi A."/>
            <person name="Getino M."/>
            <person name="Pursley I."/>
            <person name="Horton D.L."/>
            <person name="Alikhan N.F."/>
            <person name="Baker D."/>
            <person name="Gharbi K."/>
            <person name="Hall N."/>
            <person name="Watson M."/>
            <person name="Adriaenssens E.M."/>
            <person name="Foster-Nyarko E."/>
            <person name="Jarju S."/>
            <person name="Secka A."/>
            <person name="Antonio M."/>
            <person name="Oren A."/>
            <person name="Chaudhuri R.R."/>
            <person name="La Ragione R."/>
            <person name="Hildebrand F."/>
            <person name="Pallen M.J."/>
        </authorList>
    </citation>
    <scope>NUCLEOTIDE SEQUENCE</scope>
    <source>
        <strain evidence="7">10406</strain>
    </source>
</reference>
<feature type="domain" description="ABC-2 type transporter transmembrane" evidence="6">
    <location>
        <begin position="16"/>
        <end position="218"/>
    </location>
</feature>
<comment type="subcellular location">
    <subcellularLocation>
        <location evidence="1">Membrane</location>
        <topology evidence="1">Multi-pass membrane protein</topology>
    </subcellularLocation>
</comment>
<feature type="transmembrane region" description="Helical" evidence="5">
    <location>
        <begin position="32"/>
        <end position="52"/>
    </location>
</feature>
<evidence type="ECO:0000259" key="6">
    <source>
        <dbReference type="Pfam" id="PF01061"/>
    </source>
</evidence>
<evidence type="ECO:0000256" key="3">
    <source>
        <dbReference type="ARBA" id="ARBA00022989"/>
    </source>
</evidence>
<evidence type="ECO:0000256" key="1">
    <source>
        <dbReference type="ARBA" id="ARBA00004141"/>
    </source>
</evidence>
<comment type="caution">
    <text evidence="7">The sequence shown here is derived from an EMBL/GenBank/DDBJ whole genome shotgun (WGS) entry which is preliminary data.</text>
</comment>
<dbReference type="Pfam" id="PF01061">
    <property type="entry name" value="ABC2_membrane"/>
    <property type="match status" value="1"/>
</dbReference>
<dbReference type="GO" id="GO:0140359">
    <property type="term" value="F:ABC-type transporter activity"/>
    <property type="evidence" value="ECO:0007669"/>
    <property type="project" value="InterPro"/>
</dbReference>
<feature type="transmembrane region" description="Helical" evidence="5">
    <location>
        <begin position="180"/>
        <end position="198"/>
    </location>
</feature>
<feature type="transmembrane region" description="Helical" evidence="5">
    <location>
        <begin position="238"/>
        <end position="260"/>
    </location>
</feature>